<dbReference type="AlphaFoldDB" id="A0AA38UE51"/>
<dbReference type="Pfam" id="PF02301">
    <property type="entry name" value="HORMA"/>
    <property type="match status" value="1"/>
</dbReference>
<accession>A0AA38UE51</accession>
<evidence type="ECO:0000256" key="4">
    <source>
        <dbReference type="ARBA" id="ARBA00023242"/>
    </source>
</evidence>
<evidence type="ECO:0000256" key="1">
    <source>
        <dbReference type="ARBA" id="ARBA00004123"/>
    </source>
</evidence>
<evidence type="ECO:0000313" key="8">
    <source>
        <dbReference type="EMBL" id="KAJ3834692.1"/>
    </source>
</evidence>
<feature type="region of interest" description="Disordered" evidence="6">
    <location>
        <begin position="757"/>
        <end position="794"/>
    </location>
</feature>
<proteinExistence type="predicted"/>
<dbReference type="GO" id="GO:0005634">
    <property type="term" value="C:nucleus"/>
    <property type="evidence" value="ECO:0007669"/>
    <property type="project" value="UniProtKB-SubCell"/>
</dbReference>
<dbReference type="EMBL" id="MU806497">
    <property type="protein sequence ID" value="KAJ3834692.1"/>
    <property type="molecule type" value="Genomic_DNA"/>
</dbReference>
<feature type="compositionally biased region" description="Polar residues" evidence="6">
    <location>
        <begin position="575"/>
        <end position="589"/>
    </location>
</feature>
<organism evidence="8 9">
    <name type="scientific">Lentinula raphanica</name>
    <dbReference type="NCBI Taxonomy" id="153919"/>
    <lineage>
        <taxon>Eukaryota</taxon>
        <taxon>Fungi</taxon>
        <taxon>Dikarya</taxon>
        <taxon>Basidiomycota</taxon>
        <taxon>Agaricomycotina</taxon>
        <taxon>Agaricomycetes</taxon>
        <taxon>Agaricomycetidae</taxon>
        <taxon>Agaricales</taxon>
        <taxon>Marasmiineae</taxon>
        <taxon>Omphalotaceae</taxon>
        <taxon>Lentinula</taxon>
    </lineage>
</organism>
<evidence type="ECO:0000313" key="9">
    <source>
        <dbReference type="Proteomes" id="UP001163846"/>
    </source>
</evidence>
<dbReference type="PANTHER" id="PTHR48225:SF7">
    <property type="entry name" value="MEIOSIS-SPECIFIC PROTEIN HOP1"/>
    <property type="match status" value="1"/>
</dbReference>
<keyword evidence="4" id="KW-0539">Nucleus</keyword>
<feature type="region of interest" description="Disordered" evidence="6">
    <location>
        <begin position="810"/>
        <end position="883"/>
    </location>
</feature>
<comment type="caution">
    <text evidence="8">The sequence shown here is derived from an EMBL/GenBank/DDBJ whole genome shotgun (WGS) entry which is preliminary data.</text>
</comment>
<reference evidence="8" key="1">
    <citation type="submission" date="2022-08" db="EMBL/GenBank/DDBJ databases">
        <authorList>
            <consortium name="DOE Joint Genome Institute"/>
            <person name="Min B."/>
            <person name="Riley R."/>
            <person name="Sierra-Patev S."/>
            <person name="Naranjo-Ortiz M."/>
            <person name="Looney B."/>
            <person name="Konkel Z."/>
            <person name="Slot J.C."/>
            <person name="Sakamoto Y."/>
            <person name="Steenwyk J.L."/>
            <person name="Rokas A."/>
            <person name="Carro J."/>
            <person name="Camarero S."/>
            <person name="Ferreira P."/>
            <person name="Molpeceres G."/>
            <person name="Ruiz-Duenas F.J."/>
            <person name="Serrano A."/>
            <person name="Henrissat B."/>
            <person name="Drula E."/>
            <person name="Hughes K.W."/>
            <person name="Mata J.L."/>
            <person name="Ishikawa N.K."/>
            <person name="Vargas-Isla R."/>
            <person name="Ushijima S."/>
            <person name="Smith C.A."/>
            <person name="Ahrendt S."/>
            <person name="Andreopoulos W."/>
            <person name="He G."/>
            <person name="Labutti K."/>
            <person name="Lipzen A."/>
            <person name="Ng V."/>
            <person name="Sandor L."/>
            <person name="Barry K."/>
            <person name="Martinez A.T."/>
            <person name="Xiao Y."/>
            <person name="Gibbons J.G."/>
            <person name="Terashima K."/>
            <person name="Hibbett D.S."/>
            <person name="Grigoriev I.V."/>
        </authorList>
    </citation>
    <scope>NUCLEOTIDE SEQUENCE</scope>
    <source>
        <strain evidence="8">TFB9207</strain>
    </source>
</reference>
<dbReference type="Gene3D" id="3.30.900.10">
    <property type="entry name" value="HORMA domain"/>
    <property type="match status" value="1"/>
</dbReference>
<dbReference type="InterPro" id="IPR051294">
    <property type="entry name" value="HORMA_MeioticProgression"/>
</dbReference>
<keyword evidence="5" id="KW-0469">Meiosis</keyword>
<comment type="subcellular location">
    <subcellularLocation>
        <location evidence="2">Chromosome</location>
    </subcellularLocation>
    <subcellularLocation>
        <location evidence="1">Nucleus</location>
    </subcellularLocation>
</comment>
<evidence type="ECO:0000259" key="7">
    <source>
        <dbReference type="PROSITE" id="PS50815"/>
    </source>
</evidence>
<evidence type="ECO:0000256" key="2">
    <source>
        <dbReference type="ARBA" id="ARBA00004286"/>
    </source>
</evidence>
<name>A0AA38UE51_9AGAR</name>
<dbReference type="PROSITE" id="PS50815">
    <property type="entry name" value="HORMA"/>
    <property type="match status" value="1"/>
</dbReference>
<evidence type="ECO:0000256" key="6">
    <source>
        <dbReference type="SAM" id="MobiDB-lite"/>
    </source>
</evidence>
<dbReference type="GO" id="GO:0007130">
    <property type="term" value="P:synaptonemal complex assembly"/>
    <property type="evidence" value="ECO:0007669"/>
    <property type="project" value="TreeGrafter"/>
</dbReference>
<dbReference type="PANTHER" id="PTHR48225">
    <property type="entry name" value="HORMA DOMAIN-CONTAINING PROTEIN 1"/>
    <property type="match status" value="1"/>
</dbReference>
<evidence type="ECO:0000256" key="3">
    <source>
        <dbReference type="ARBA" id="ARBA00022454"/>
    </source>
</evidence>
<dbReference type="InterPro" id="IPR036570">
    <property type="entry name" value="HORMA_dom_sf"/>
</dbReference>
<dbReference type="InterPro" id="IPR003511">
    <property type="entry name" value="HORMA_dom"/>
</dbReference>
<keyword evidence="3" id="KW-0158">Chromosome</keyword>
<gene>
    <name evidence="8" type="ORF">F5878DRAFT_695425</name>
</gene>
<dbReference type="GO" id="GO:0051598">
    <property type="term" value="P:meiotic recombination checkpoint signaling"/>
    <property type="evidence" value="ECO:0007669"/>
    <property type="project" value="TreeGrafter"/>
</dbReference>
<feature type="region of interest" description="Disordered" evidence="6">
    <location>
        <begin position="575"/>
        <end position="595"/>
    </location>
</feature>
<feature type="domain" description="HORMA" evidence="7">
    <location>
        <begin position="16"/>
        <end position="272"/>
    </location>
</feature>
<dbReference type="Proteomes" id="UP001163846">
    <property type="component" value="Unassembled WGS sequence"/>
</dbReference>
<dbReference type="GO" id="GO:0005694">
    <property type="term" value="C:chromosome"/>
    <property type="evidence" value="ECO:0007669"/>
    <property type="project" value="UniProtKB-SubCell"/>
</dbReference>
<keyword evidence="9" id="KW-1185">Reference proteome</keyword>
<sequence length="883" mass="98365">MQAQANRTEAKTISSAQSLAAVQTLLRAGLGCITFMRDLLPQDNFTESHFTTTDDSYMTQSSNNSTFSSPANEKKKNINGFKIMTMSRGYTDEADRILNYLEYGIFDALQKQYLRSFIFAIYLDNKDPNNIVEAYTFNFQYHTIAGTDIVVPVMSLSDDLRRMSLRGKDPVAEAAKSGASPTLKDVKRSVKTLLKTLITSMTQMDVLPKRRYATFKVFYTDDTPSDYEPPHFKAGDFEHDKWYFATHDMEEVPDTWSVGKVNAGWHEVDVSVSSIATYLPSSTEHDNQAFSGTVNRTGLAVPPSLTPSAEIALRAEEIKKQALDAETRRVIWTAEECSAGIEDTSMAHAQGPDFVRKPIGIKDDDGAIRGLVSKNVQESFEERHFYGPTQIMPQGLKDIQHPINQTPTNDFPQTQLIQDSDVEDNGDDWQRNNGREPMRRQESAYSRTFSLGSSLPGDHDSVVDTPTPLNAIKRRNNEVIPESPPSISSSASIETRPLSRVVSIEMGLPDSETCDPGATGAAGNGGMDDIEDEEMLDLETQVVDAIDPQSINAQNMQSPDPIQSFDSAIPSRLRSSQSVLHPDHSSPNATPMGLHMKPRKLEDDVMECDCGIQRMNAAVVRAVVKDGITSGTNIDISDSTTLQSFARCMGYHSTKDPRLPEKFVCFDCRIRADPSWELIKVELYSTLIIKFRELASFRRAIKIAEKHSPLTAVEFAQAMGCENTQARQLIKRLETEGFVVEENTTTDEIGFVQSRPAKTIRGKGKAKPRRPLQKQKFMFNKKSSRTQEYKDYFDPSPEVESRLLGIPQTRASLKARNGPMVVAPPSQPREEDPFPQTQSAQSQTQDDPVEAFPLKRAPGSNPEDVPKKKKVKISITRGVDLAE</sequence>
<feature type="compositionally biased region" description="Basic residues" evidence="6">
    <location>
        <begin position="758"/>
        <end position="773"/>
    </location>
</feature>
<feature type="compositionally biased region" description="Low complexity" evidence="6">
    <location>
        <begin position="835"/>
        <end position="846"/>
    </location>
</feature>
<dbReference type="SUPFAM" id="SSF56019">
    <property type="entry name" value="The spindle assembly checkpoint protein mad2"/>
    <property type="match status" value="1"/>
</dbReference>
<evidence type="ECO:0000256" key="5">
    <source>
        <dbReference type="ARBA" id="ARBA00023254"/>
    </source>
</evidence>
<protein>
    <submittedName>
        <fullName evidence="8">HORMA domain-containing protein</fullName>
    </submittedName>
</protein>